<proteinExistence type="predicted"/>
<comment type="caution">
    <text evidence="1">The sequence shown here is derived from an EMBL/GenBank/DDBJ whole genome shotgun (WGS) entry which is preliminary data.</text>
</comment>
<evidence type="ECO:0000313" key="1">
    <source>
        <dbReference type="EMBL" id="TCU34073.1"/>
    </source>
</evidence>
<reference evidence="1 2" key="1">
    <citation type="submission" date="2019-03" db="EMBL/GenBank/DDBJ databases">
        <title>Genomic Encyclopedia of Type Strains, Phase IV (KMG-V): Genome sequencing to study the core and pangenomes of soil and plant-associated prokaryotes.</title>
        <authorList>
            <person name="Whitman W."/>
        </authorList>
    </citation>
    <scope>NUCLEOTIDE SEQUENCE [LARGE SCALE GENOMIC DNA]</scope>
    <source>
        <strain evidence="1 2">IE4868</strain>
    </source>
</reference>
<gene>
    <name evidence="1" type="ORF">EV129_11356</name>
</gene>
<dbReference type="RefSeq" id="WP_132552844.1">
    <property type="nucleotide sequence ID" value="NZ_SMBK01000013.1"/>
</dbReference>
<dbReference type="Proteomes" id="UP000295507">
    <property type="component" value="Unassembled WGS sequence"/>
</dbReference>
<dbReference type="AlphaFoldDB" id="A0A4R3REW1"/>
<dbReference type="EMBL" id="SMBK01000013">
    <property type="protein sequence ID" value="TCU34073.1"/>
    <property type="molecule type" value="Genomic_DNA"/>
</dbReference>
<organism evidence="1 2">
    <name type="scientific">Rhizobium azibense</name>
    <dbReference type="NCBI Taxonomy" id="1136135"/>
    <lineage>
        <taxon>Bacteria</taxon>
        <taxon>Pseudomonadati</taxon>
        <taxon>Pseudomonadota</taxon>
        <taxon>Alphaproteobacteria</taxon>
        <taxon>Hyphomicrobiales</taxon>
        <taxon>Rhizobiaceae</taxon>
        <taxon>Rhizobium/Agrobacterium group</taxon>
        <taxon>Rhizobium</taxon>
    </lineage>
</organism>
<accession>A0A4R3REW1</accession>
<evidence type="ECO:0000313" key="2">
    <source>
        <dbReference type="Proteomes" id="UP000295507"/>
    </source>
</evidence>
<name>A0A4R3REW1_9HYPH</name>
<sequence length="137" mass="15895">MASLDDFPISDVLRFVRKMADKSWDKDGRLYEDVISCLPIQEARLVGAAAKWIDVLLIAEVKNDPTNEFSIDEIQWMLREKTYEMKQQSGDEKLLGLCGRELRMMMELEIHFDRYAMRGSQSGSSKSRSNWKKGKKN</sequence>
<protein>
    <submittedName>
        <fullName evidence="1">Uncharacterized protein</fullName>
    </submittedName>
</protein>